<evidence type="ECO:0000313" key="2">
    <source>
        <dbReference type="EMBL" id="KJE97842.1"/>
    </source>
</evidence>
<keyword evidence="1" id="KW-1133">Transmembrane helix</keyword>
<reference evidence="3" key="1">
    <citation type="submission" date="2011-02" db="EMBL/GenBank/DDBJ databases">
        <title>The Genome Sequence of Capsaspora owczarzaki ATCC 30864.</title>
        <authorList>
            <person name="Russ C."/>
            <person name="Cuomo C."/>
            <person name="Burger G."/>
            <person name="Gray M.W."/>
            <person name="Holland P.W.H."/>
            <person name="King N."/>
            <person name="Lang F.B.F."/>
            <person name="Roger A.J."/>
            <person name="Ruiz-Trillo I."/>
            <person name="Young S.K."/>
            <person name="Zeng Q."/>
            <person name="Gargeya S."/>
            <person name="Alvarado L."/>
            <person name="Berlin A."/>
            <person name="Chapman S.B."/>
            <person name="Chen Z."/>
            <person name="Freedman E."/>
            <person name="Gellesch M."/>
            <person name="Goldberg J."/>
            <person name="Griggs A."/>
            <person name="Gujja S."/>
            <person name="Heilman E."/>
            <person name="Heiman D."/>
            <person name="Howarth C."/>
            <person name="Mehta T."/>
            <person name="Neiman D."/>
            <person name="Pearson M."/>
            <person name="Roberts A."/>
            <person name="Saif S."/>
            <person name="Shea T."/>
            <person name="Shenoy N."/>
            <person name="Sisk P."/>
            <person name="Stolte C."/>
            <person name="Sykes S."/>
            <person name="White J."/>
            <person name="Yandava C."/>
            <person name="Haas B."/>
            <person name="Nusbaum C."/>
            <person name="Birren B."/>
        </authorList>
    </citation>
    <scope>NUCLEOTIDE SEQUENCE</scope>
    <source>
        <strain evidence="3">ATCC 30864</strain>
    </source>
</reference>
<dbReference type="InParanoid" id="A0A0D2W0S0"/>
<accession>A0A0D2W0S0</accession>
<evidence type="ECO:0000313" key="3">
    <source>
        <dbReference type="Proteomes" id="UP000008743"/>
    </source>
</evidence>
<dbReference type="Proteomes" id="UP000008743">
    <property type="component" value="Unassembled WGS sequence"/>
</dbReference>
<gene>
    <name evidence="2" type="ORF">CAOG_010158</name>
</gene>
<feature type="transmembrane region" description="Helical" evidence="1">
    <location>
        <begin position="71"/>
        <end position="98"/>
    </location>
</feature>
<dbReference type="EMBL" id="KE346375">
    <property type="protein sequence ID" value="KJE97842.1"/>
    <property type="molecule type" value="Genomic_DNA"/>
</dbReference>
<keyword evidence="1" id="KW-0812">Transmembrane</keyword>
<feature type="transmembrane region" description="Helical" evidence="1">
    <location>
        <begin position="30"/>
        <end position="51"/>
    </location>
</feature>
<sequence>MSAEGNASLGIGLRLLLLLWWVLQLLRLGLLLRLRWLLGSILHWLLCLLLLRNGHGGGIGIGHEEQAFSTLAGILFVGGLARVALRVGLHLLIVVAAVEMGRQQGCIVPIAHGGEILAMLGRDDSSRDATEQTLARRC</sequence>
<protein>
    <submittedName>
        <fullName evidence="2">Uncharacterized protein</fullName>
    </submittedName>
</protein>
<keyword evidence="3" id="KW-1185">Reference proteome</keyword>
<dbReference type="AlphaFoldDB" id="A0A0D2W0S0"/>
<organism evidence="2 3">
    <name type="scientific">Capsaspora owczarzaki (strain ATCC 30864)</name>
    <dbReference type="NCBI Taxonomy" id="595528"/>
    <lineage>
        <taxon>Eukaryota</taxon>
        <taxon>Filasterea</taxon>
        <taxon>Capsaspora</taxon>
    </lineage>
</organism>
<proteinExistence type="predicted"/>
<keyword evidence="1" id="KW-0472">Membrane</keyword>
<evidence type="ECO:0000256" key="1">
    <source>
        <dbReference type="SAM" id="Phobius"/>
    </source>
</evidence>
<name>A0A0D2W0S0_CAPO3</name>
<feature type="transmembrane region" description="Helical" evidence="1">
    <location>
        <begin position="6"/>
        <end position="23"/>
    </location>
</feature>